<feature type="domain" description="Methylamine utilisation protein MauE" evidence="6">
    <location>
        <begin position="10"/>
        <end position="122"/>
    </location>
</feature>
<feature type="transmembrane region" description="Helical" evidence="5">
    <location>
        <begin position="68"/>
        <end position="88"/>
    </location>
</feature>
<accession>A0A6J4LAC0</accession>
<dbReference type="InterPro" id="IPR009908">
    <property type="entry name" value="Methylamine_util_MauE"/>
</dbReference>
<comment type="subcellular location">
    <subcellularLocation>
        <location evidence="1">Membrane</location>
        <topology evidence="1">Multi-pass membrane protein</topology>
    </subcellularLocation>
</comment>
<feature type="transmembrane region" description="Helical" evidence="5">
    <location>
        <begin position="108"/>
        <end position="128"/>
    </location>
</feature>
<evidence type="ECO:0000256" key="3">
    <source>
        <dbReference type="ARBA" id="ARBA00022989"/>
    </source>
</evidence>
<feature type="transmembrane region" description="Helical" evidence="5">
    <location>
        <begin position="140"/>
        <end position="163"/>
    </location>
</feature>
<proteinExistence type="predicted"/>
<organism evidence="7">
    <name type="scientific">uncultured Frankineae bacterium</name>
    <dbReference type="NCBI Taxonomy" id="437475"/>
    <lineage>
        <taxon>Bacteria</taxon>
        <taxon>Bacillati</taxon>
        <taxon>Actinomycetota</taxon>
        <taxon>Actinomycetes</taxon>
        <taxon>Frankiales</taxon>
        <taxon>environmental samples</taxon>
    </lineage>
</organism>
<keyword evidence="2 5" id="KW-0812">Transmembrane</keyword>
<evidence type="ECO:0000313" key="7">
    <source>
        <dbReference type="EMBL" id="CAA9327082.1"/>
    </source>
</evidence>
<dbReference type="Pfam" id="PF07291">
    <property type="entry name" value="MauE"/>
    <property type="match status" value="1"/>
</dbReference>
<dbReference type="GO" id="GO:0016020">
    <property type="term" value="C:membrane"/>
    <property type="evidence" value="ECO:0007669"/>
    <property type="project" value="UniProtKB-SubCell"/>
</dbReference>
<dbReference type="EMBL" id="CADCUB010000085">
    <property type="protein sequence ID" value="CAA9327082.1"/>
    <property type="molecule type" value="Genomic_DNA"/>
</dbReference>
<evidence type="ECO:0000256" key="1">
    <source>
        <dbReference type="ARBA" id="ARBA00004141"/>
    </source>
</evidence>
<keyword evidence="3 5" id="KW-1133">Transmembrane helix</keyword>
<sequence length="178" mass="17525">MHALIGPYLASALLLVVAGGGKLVDPLPLVRALRSVRLPVGPNVVRVLAGAEVALGLVAALTGSRAAAGLVCLSYLAFTAFVLVARSVGGVLASCGCFGRSDTPPTTLHVIVTAAAAGTAGAVALRPLGPLPDLLAAGPWAGVPLLLATAALAAGAYLVLALLPGLHAARLTSPRPAR</sequence>
<evidence type="ECO:0000256" key="2">
    <source>
        <dbReference type="ARBA" id="ARBA00022692"/>
    </source>
</evidence>
<gene>
    <name evidence="7" type="ORF">AVDCRST_MAG07-2031</name>
</gene>
<dbReference type="GO" id="GO:0030416">
    <property type="term" value="P:methylamine metabolic process"/>
    <property type="evidence" value="ECO:0007669"/>
    <property type="project" value="InterPro"/>
</dbReference>
<dbReference type="AlphaFoldDB" id="A0A6J4LAC0"/>
<protein>
    <recommendedName>
        <fullName evidence="6">Methylamine utilisation protein MauE domain-containing protein</fullName>
    </recommendedName>
</protein>
<evidence type="ECO:0000259" key="6">
    <source>
        <dbReference type="Pfam" id="PF07291"/>
    </source>
</evidence>
<feature type="transmembrane region" description="Helical" evidence="5">
    <location>
        <begin position="44"/>
        <end position="61"/>
    </location>
</feature>
<reference evidence="7" key="1">
    <citation type="submission" date="2020-02" db="EMBL/GenBank/DDBJ databases">
        <authorList>
            <person name="Meier V. D."/>
        </authorList>
    </citation>
    <scope>NUCLEOTIDE SEQUENCE</scope>
    <source>
        <strain evidence="7">AVDCRST_MAG07</strain>
    </source>
</reference>
<evidence type="ECO:0000256" key="4">
    <source>
        <dbReference type="ARBA" id="ARBA00023136"/>
    </source>
</evidence>
<evidence type="ECO:0000256" key="5">
    <source>
        <dbReference type="SAM" id="Phobius"/>
    </source>
</evidence>
<keyword evidence="4 5" id="KW-0472">Membrane</keyword>
<name>A0A6J4LAC0_9ACTN</name>